<reference evidence="1 2" key="1">
    <citation type="submission" date="2017-07" db="EMBL/GenBank/DDBJ databases">
        <title>Mechanisms for carbon and nitrogen cycling indicate functional differentiation within the Candidate Phyla Radiation.</title>
        <authorList>
            <person name="Danczak R.E."/>
            <person name="Johnston M.D."/>
            <person name="Kenah C."/>
            <person name="Slattery M."/>
            <person name="Wrighton K.C."/>
            <person name="Wilkins M.J."/>
        </authorList>
    </citation>
    <scope>NUCLEOTIDE SEQUENCE [LARGE SCALE GENOMIC DNA]</scope>
    <source>
        <strain evidence="1">Athens1014_28</strain>
    </source>
</reference>
<evidence type="ECO:0000313" key="1">
    <source>
        <dbReference type="EMBL" id="TSC94353.1"/>
    </source>
</evidence>
<dbReference type="AlphaFoldDB" id="A0A554LN98"/>
<dbReference type="Pfam" id="PF05635">
    <property type="entry name" value="23S_rRNA_IVP"/>
    <property type="match status" value="1"/>
</dbReference>
<dbReference type="Proteomes" id="UP000316495">
    <property type="component" value="Unassembled WGS sequence"/>
</dbReference>
<dbReference type="InterPro" id="IPR012657">
    <property type="entry name" value="23S_rRNA-intervening_sequence"/>
</dbReference>
<dbReference type="Gene3D" id="1.20.1440.60">
    <property type="entry name" value="23S rRNA-intervening sequence"/>
    <property type="match status" value="1"/>
</dbReference>
<dbReference type="NCBIfam" id="TIGR04258">
    <property type="entry name" value="4helix_suffix"/>
    <property type="match status" value="1"/>
</dbReference>
<gene>
    <name evidence="1" type="ORF">Athens101428_306</name>
</gene>
<dbReference type="InterPro" id="IPR026354">
    <property type="entry name" value="4helix_suffix_dom"/>
</dbReference>
<name>A0A554LN98_9BACT</name>
<evidence type="ECO:0008006" key="3">
    <source>
        <dbReference type="Google" id="ProtNLM"/>
    </source>
</evidence>
<organism evidence="1 2">
    <name type="scientific">Candidatus Berkelbacteria bacterium Athens1014_28</name>
    <dbReference type="NCBI Taxonomy" id="2017145"/>
    <lineage>
        <taxon>Bacteria</taxon>
        <taxon>Candidatus Berkelbacteria</taxon>
    </lineage>
</organism>
<dbReference type="EMBL" id="VMGN01000014">
    <property type="protein sequence ID" value="TSC94353.1"/>
    <property type="molecule type" value="Genomic_DNA"/>
</dbReference>
<proteinExistence type="predicted"/>
<comment type="caution">
    <text evidence="1">The sequence shown here is derived from an EMBL/GenBank/DDBJ whole genome shotgun (WGS) entry which is preliminary data.</text>
</comment>
<dbReference type="NCBIfam" id="TIGR02436">
    <property type="entry name" value="four helix bundle protein"/>
    <property type="match status" value="1"/>
</dbReference>
<protein>
    <recommendedName>
        <fullName evidence="3">S23 ribosomal protein</fullName>
    </recommendedName>
</protein>
<sequence length="156" mass="18281">MKTDYKKTITYIQSKEIYQLTKEFTAKYLHPIKDSRLKDHMNSSARSMKQNLAEGAARIGLKDYIEFISFSRASGEELLEDYKDLAGDWNIKIVRSPFSSLPSSPSLPSFLNYMIDLTTRTNYLLDQQRRSLEKIFIEKGGFSENLAKKRREFRKY</sequence>
<accession>A0A554LN98</accession>
<evidence type="ECO:0000313" key="2">
    <source>
        <dbReference type="Proteomes" id="UP000316495"/>
    </source>
</evidence>
<dbReference type="SUPFAM" id="SSF158446">
    <property type="entry name" value="IVS-encoded protein-like"/>
    <property type="match status" value="1"/>
</dbReference>
<dbReference type="InterPro" id="IPR036583">
    <property type="entry name" value="23S_rRNA_IVS_sf"/>
</dbReference>